<gene>
    <name evidence="7" type="primary">umuC</name>
    <name evidence="7" type="ORF">KAM351_43530</name>
</gene>
<dbReference type="RefSeq" id="WP_182310725.1">
    <property type="nucleotide sequence ID" value="NZ_BPND01000085.1"/>
</dbReference>
<dbReference type="Gene3D" id="3.40.1170.60">
    <property type="match status" value="1"/>
</dbReference>
<evidence type="ECO:0000256" key="3">
    <source>
        <dbReference type="ARBA" id="ARBA00023199"/>
    </source>
</evidence>
<comment type="similarity">
    <text evidence="1">Belongs to the DNA polymerase type-Y family.</text>
</comment>
<keyword evidence="2" id="KW-0227">DNA damage</keyword>
<dbReference type="Proteomes" id="UP000886934">
    <property type="component" value="Unassembled WGS sequence"/>
</dbReference>
<dbReference type="CDD" id="cd01700">
    <property type="entry name" value="PolY_Pol_V_umuC"/>
    <property type="match status" value="1"/>
</dbReference>
<dbReference type="InterPro" id="IPR043128">
    <property type="entry name" value="Rev_trsase/Diguanyl_cyclase"/>
</dbReference>
<dbReference type="Gene3D" id="3.30.1490.100">
    <property type="entry name" value="DNA polymerase, Y-family, little finger domain"/>
    <property type="match status" value="1"/>
</dbReference>
<dbReference type="PANTHER" id="PTHR11076">
    <property type="entry name" value="DNA REPAIR POLYMERASE UMUC / TRANSFERASE FAMILY MEMBER"/>
    <property type="match status" value="1"/>
</dbReference>
<dbReference type="GO" id="GO:0006281">
    <property type="term" value="P:DNA repair"/>
    <property type="evidence" value="ECO:0007669"/>
    <property type="project" value="UniProtKB-KW"/>
</dbReference>
<dbReference type="PROSITE" id="PS50173">
    <property type="entry name" value="UMUC"/>
    <property type="match status" value="1"/>
</dbReference>
<dbReference type="SUPFAM" id="SSF100879">
    <property type="entry name" value="Lesion bypass DNA polymerase (Y-family), little finger domain"/>
    <property type="match status" value="1"/>
</dbReference>
<evidence type="ECO:0000256" key="2">
    <source>
        <dbReference type="ARBA" id="ARBA00022763"/>
    </source>
</evidence>
<evidence type="ECO:0000313" key="7">
    <source>
        <dbReference type="EMBL" id="GJA65742.1"/>
    </source>
</evidence>
<dbReference type="Gene3D" id="3.30.70.270">
    <property type="match status" value="1"/>
</dbReference>
<dbReference type="InterPro" id="IPR017961">
    <property type="entry name" value="DNA_pol_Y-fam_little_finger"/>
</dbReference>
<dbReference type="GO" id="GO:0009432">
    <property type="term" value="P:SOS response"/>
    <property type="evidence" value="ECO:0007669"/>
    <property type="project" value="UniProtKB-KW"/>
</dbReference>
<evidence type="ECO:0000259" key="6">
    <source>
        <dbReference type="PROSITE" id="PS50173"/>
    </source>
</evidence>
<sequence length="425" mass="47666">MPNAIALVDVNNFYASCERLFRPDLKGVPIVVLSNNDGCVVSRSPEAKRLEIKMGAPYFQICEVYEAQGGTWFSSNYALYGDMSNRVMTTLEGMAPTVEVYSIDEAFVELSESWAGDLTEYGRQIRQRVQQWTGLTVGVGIGPTKTLAKLANYAAKKWQTATGGVVDLRDETRRAKLMAATPVDEVWGIGRQLTTKLTAQGINTVADLAAADPKSLRSRYGIVVERTVQELRGIPCAELEPIAQTKQQIICSRSFGERITQIGPMRQALAGYMERAAEKLRAEGQLCRHVTLFIRSSPFSEQETYYSNQIATRLSMPTADTRELLAQIEPLLRRIWRDDVRYMKGGVMLADFIPVGMQQGDLFADQQQTPRSEALMQVIDKINQGRLGKVYFAARGRDTKEWMMKREQLSPRYTTYISEIPVAKS</sequence>
<keyword evidence="4" id="KW-0234">DNA repair</keyword>
<dbReference type="EMBL" id="BPNN01000121">
    <property type="protein sequence ID" value="GJA65742.1"/>
    <property type="molecule type" value="Genomic_DNA"/>
</dbReference>
<comment type="caution">
    <text evidence="7">The sequence shown here is derived from an EMBL/GenBank/DDBJ whole genome shotgun (WGS) entry which is preliminary data.</text>
</comment>
<keyword evidence="3" id="KW-0741">SOS mutagenesis</keyword>
<evidence type="ECO:0000256" key="4">
    <source>
        <dbReference type="ARBA" id="ARBA00023204"/>
    </source>
</evidence>
<dbReference type="GO" id="GO:0005829">
    <property type="term" value="C:cytosol"/>
    <property type="evidence" value="ECO:0007669"/>
    <property type="project" value="TreeGrafter"/>
</dbReference>
<dbReference type="Pfam" id="PF00817">
    <property type="entry name" value="IMS"/>
    <property type="match status" value="1"/>
</dbReference>
<evidence type="ECO:0000256" key="5">
    <source>
        <dbReference type="ARBA" id="ARBA00023236"/>
    </source>
</evidence>
<feature type="domain" description="UmuC" evidence="6">
    <location>
        <begin position="5"/>
        <end position="190"/>
    </location>
</feature>
<keyword evidence="5" id="KW-0742">SOS response</keyword>
<name>A0AA37D1M2_AERCA</name>
<dbReference type="NCBIfam" id="NF002955">
    <property type="entry name" value="PRK03609.1"/>
    <property type="match status" value="1"/>
</dbReference>
<dbReference type="GO" id="GO:0042276">
    <property type="term" value="P:error-prone translesion synthesis"/>
    <property type="evidence" value="ECO:0007669"/>
    <property type="project" value="TreeGrafter"/>
</dbReference>
<dbReference type="GO" id="GO:0003684">
    <property type="term" value="F:damaged DNA binding"/>
    <property type="evidence" value="ECO:0007669"/>
    <property type="project" value="InterPro"/>
</dbReference>
<organism evidence="7 8">
    <name type="scientific">Aeromonas caviae</name>
    <name type="common">Aeromonas punctata</name>
    <dbReference type="NCBI Taxonomy" id="648"/>
    <lineage>
        <taxon>Bacteria</taxon>
        <taxon>Pseudomonadati</taxon>
        <taxon>Pseudomonadota</taxon>
        <taxon>Gammaproteobacteria</taxon>
        <taxon>Aeromonadales</taxon>
        <taxon>Aeromonadaceae</taxon>
        <taxon>Aeromonas</taxon>
    </lineage>
</organism>
<accession>A0AA37D1M2</accession>
<evidence type="ECO:0000313" key="8">
    <source>
        <dbReference type="Proteomes" id="UP000886934"/>
    </source>
</evidence>
<dbReference type="InterPro" id="IPR001126">
    <property type="entry name" value="UmuC"/>
</dbReference>
<dbReference type="PANTHER" id="PTHR11076:SF34">
    <property type="entry name" value="PROTEIN UMUC"/>
    <property type="match status" value="1"/>
</dbReference>
<dbReference type="InterPro" id="IPR036775">
    <property type="entry name" value="DNA_pol_Y-fam_lit_finger_sf"/>
</dbReference>
<dbReference type="InterPro" id="IPR043502">
    <property type="entry name" value="DNA/RNA_pol_sf"/>
</dbReference>
<dbReference type="InterPro" id="IPR025188">
    <property type="entry name" value="DUF4113"/>
</dbReference>
<evidence type="ECO:0000256" key="1">
    <source>
        <dbReference type="ARBA" id="ARBA00010945"/>
    </source>
</evidence>
<dbReference type="SUPFAM" id="SSF56672">
    <property type="entry name" value="DNA/RNA polymerases"/>
    <property type="match status" value="1"/>
</dbReference>
<dbReference type="Gene3D" id="1.10.150.20">
    <property type="entry name" value="5' to 3' exonuclease, C-terminal subdomain"/>
    <property type="match status" value="1"/>
</dbReference>
<dbReference type="GO" id="GO:0003887">
    <property type="term" value="F:DNA-directed DNA polymerase activity"/>
    <property type="evidence" value="ECO:0007669"/>
    <property type="project" value="TreeGrafter"/>
</dbReference>
<dbReference type="Pfam" id="PF13438">
    <property type="entry name" value="DUF4113"/>
    <property type="match status" value="1"/>
</dbReference>
<reference evidence="7" key="1">
    <citation type="submission" date="2021-07" db="EMBL/GenBank/DDBJ databases">
        <title>Draft genome sequence of carbapenem-resistant Aeromonas spp. in Japan.</title>
        <authorList>
            <person name="Maehana S."/>
            <person name="Suzuki M."/>
            <person name="Kitasato H."/>
        </authorList>
    </citation>
    <scope>NUCLEOTIDE SEQUENCE</scope>
    <source>
        <strain evidence="7">KAM351</strain>
    </source>
</reference>
<dbReference type="InterPro" id="IPR050116">
    <property type="entry name" value="DNA_polymerase-Y"/>
</dbReference>
<dbReference type="Pfam" id="PF11799">
    <property type="entry name" value="IMS_C"/>
    <property type="match status" value="1"/>
</dbReference>
<proteinExistence type="inferred from homology"/>
<protein>
    <submittedName>
        <fullName evidence="7">Protein UmuC</fullName>
    </submittedName>
</protein>
<dbReference type="AlphaFoldDB" id="A0AA37D1M2"/>